<reference evidence="3 4" key="1">
    <citation type="submission" date="2016-08" db="EMBL/GenBank/DDBJ databases">
        <title>A Parts List for Fungal Cellulosomes Revealed by Comparative Genomics.</title>
        <authorList>
            <consortium name="DOE Joint Genome Institute"/>
            <person name="Haitjema C.H."/>
            <person name="Gilmore S.P."/>
            <person name="Henske J.K."/>
            <person name="Solomon K.V."/>
            <person name="De Groot R."/>
            <person name="Kuo A."/>
            <person name="Mondo S.J."/>
            <person name="Salamov A.A."/>
            <person name="Labutti K."/>
            <person name="Zhao Z."/>
            <person name="Chiniquy J."/>
            <person name="Barry K."/>
            <person name="Brewer H.M."/>
            <person name="Purvine S.O."/>
            <person name="Wright A.T."/>
            <person name="Boxma B."/>
            <person name="Van Alen T."/>
            <person name="Hackstein J.H."/>
            <person name="Baker S.E."/>
            <person name="Grigoriev I.V."/>
            <person name="O'Malley M.A."/>
        </authorList>
    </citation>
    <scope>NUCLEOTIDE SEQUENCE [LARGE SCALE GENOMIC DNA]</scope>
    <source>
        <strain evidence="3 4">S4</strain>
    </source>
</reference>
<keyword evidence="4" id="KW-1185">Reference proteome</keyword>
<reference evidence="3 4" key="2">
    <citation type="submission" date="2016-08" db="EMBL/GenBank/DDBJ databases">
        <title>Pervasive Adenine N6-methylation of Active Genes in Fungi.</title>
        <authorList>
            <consortium name="DOE Joint Genome Institute"/>
            <person name="Mondo S.J."/>
            <person name="Dannebaum R.O."/>
            <person name="Kuo R.C."/>
            <person name="Labutti K."/>
            <person name="Haridas S."/>
            <person name="Kuo A."/>
            <person name="Salamov A."/>
            <person name="Ahrendt S.R."/>
            <person name="Lipzen A."/>
            <person name="Sullivan W."/>
            <person name="Andreopoulos W.B."/>
            <person name="Clum A."/>
            <person name="Lindquist E."/>
            <person name="Daum C."/>
            <person name="Ramamoorthy G.K."/>
            <person name="Gryganskyi A."/>
            <person name="Culley D."/>
            <person name="Magnuson J.K."/>
            <person name="James T.Y."/>
            <person name="O'Malley M.A."/>
            <person name="Stajich J.E."/>
            <person name="Spatafora J.W."/>
            <person name="Visel A."/>
            <person name="Grigoriev I.V."/>
        </authorList>
    </citation>
    <scope>NUCLEOTIDE SEQUENCE [LARGE SCALE GENOMIC DNA]</scope>
    <source>
        <strain evidence="3 4">S4</strain>
    </source>
</reference>
<feature type="compositionally biased region" description="Basic and acidic residues" evidence="2">
    <location>
        <begin position="863"/>
        <end position="877"/>
    </location>
</feature>
<feature type="compositionally biased region" description="Basic and acidic residues" evidence="2">
    <location>
        <begin position="28"/>
        <end position="38"/>
    </location>
</feature>
<dbReference type="PANTHER" id="PTHR33700:SF4">
    <property type="entry name" value="MYB-LIKE PROTEIN X"/>
    <property type="match status" value="1"/>
</dbReference>
<feature type="region of interest" description="Disordered" evidence="2">
    <location>
        <begin position="1038"/>
        <end position="1105"/>
    </location>
</feature>
<feature type="compositionally biased region" description="Low complexity" evidence="2">
    <location>
        <begin position="39"/>
        <end position="53"/>
    </location>
</feature>
<feature type="compositionally biased region" description="Basic and acidic residues" evidence="2">
    <location>
        <begin position="56"/>
        <end position="76"/>
    </location>
</feature>
<sequence>MTLNTNKHEENAETKKEQTVDLNNLKNSENKMEEENSNNKETNNENNENNNTDSETDAKPEPTQKKDSSVKKNTCEECQKNKKNLVNALKHIKTLQGNSTKLLEFYEKIKKEKNVLEENDKKYKVEVTSLHEKIKLQEVEKQKLNELLLKSQNEISELKKKSNYTQISMSATNEEIKEENLKLKENIENLENKYKLSQKEIEKYKIDFSNYRDQVKNQQRINKDKINIYEKELKDFREIKADYEKELKKNKVLNEKIIQLENTINELKTNEMKKKINEKDDNNINNTNNTNNNKNNNNSNNSNNNNGNDDVINSNYKEMEIKLWKLNNTVTELEQKRMQMELEKNLLFQENLRLSEKIKKMTNLQINNLVDKEKDNNNNSNKDLKNDTSLSSSSLSSNNSNSSISTSFDSHHHQQQQQQKLKEKDKIIEEEKKKYEKTKNELNEKIDQINLYKRLIEKKTKEIRNLNKDITNLEEKYSNLKDKNSKLEDEFDSKLEKIENKYHDEIESFKYTLKHKEILHQKEKLSLFGIITRQQVEIDDFKNSNNNIMKDEDMDISPPLSIYETKESSYQHHYDSLNDRTKFKVNKRINDEREDDRVSKFKKIKHDESNQKQQQHHQDSNKDKEKEKLKNKDKDKEKEKEKEKEKLNHKKKKEDSNTQMINDNDLSDTLFDDTDDNIEISSSKKFDVESSNGRGDEDVESMLSNSPKKELILNEELINNNQSINREISSQDKKNTTPISPNQKKRLKAIISIKKRISNKKYIDLILENKEKNNILEIILNKSVDITDLKHRIPVFEQFSENVNTVMQCLKQHYHKYTSTSSMISPPQMFVPQMWEKRDSSEIPNTTNSNTSNTSNSLSSKKLSKDKDNNNEKREESSYDQSYGNNEFIIRLPYYLPYPEKQALFLIWMLYQYSGKKFIDTILSSLSNDIVLIKHSTKDYPYLCCITRAFILLCKNLNDYERARVFCFDLLRESSHGSEIMIHIFANIAKAWPILLNYSSLLEPISRTSPPSVAAAMDEKIKSFEIFSDESHTILNRKDSTSSNLSTSSSSSSLSSSSSTSSSSSSSSNKEKEKDLKNEGEQQQEDQEQEQEQDKNVKKEIVRNEGTENPEDYKIRRKVKMVVRLFYQSFEVIICWLYLNMCMERKIDLNHVSVKYLYNIFIKEWKWKQPESTTADLASFIQKLLNLLEDKEIIECIKNIDLINLPSSPPPLTSSQRQKEVFASIIRIHLLKSFELICSCFEWSYCHNYVIKVHLWKKLDSDISGYIIELIGKISRSKLTMITEAREGLDTWRSNFSQALSAEQTPLYVQISLVKSIFDIFQGQVEELKPVILWYNKLSKETKKLISPPLLYEIETYKKQYEKELKSLNL</sequence>
<feature type="compositionally biased region" description="Basic and acidic residues" evidence="2">
    <location>
        <begin position="1069"/>
        <end position="1080"/>
    </location>
</feature>
<feature type="region of interest" description="Disordered" evidence="2">
    <location>
        <begin position="588"/>
        <end position="705"/>
    </location>
</feature>
<evidence type="ECO:0000256" key="2">
    <source>
        <dbReference type="SAM" id="MobiDB-lite"/>
    </source>
</evidence>
<feature type="coiled-coil region" evidence="1">
    <location>
        <begin position="106"/>
        <end position="270"/>
    </location>
</feature>
<feature type="compositionally biased region" description="Low complexity" evidence="2">
    <location>
        <begin position="1041"/>
        <end position="1068"/>
    </location>
</feature>
<feature type="compositionally biased region" description="Basic and acidic residues" evidence="2">
    <location>
        <begin position="1092"/>
        <end position="1105"/>
    </location>
</feature>
<feature type="region of interest" description="Disordered" evidence="2">
    <location>
        <begin position="276"/>
        <end position="312"/>
    </location>
</feature>
<feature type="compositionally biased region" description="Low complexity" evidence="2">
    <location>
        <begin position="845"/>
        <end position="861"/>
    </location>
</feature>
<feature type="region of interest" description="Disordered" evidence="2">
    <location>
        <begin position="369"/>
        <end position="426"/>
    </location>
</feature>
<dbReference type="PANTHER" id="PTHR33700">
    <property type="entry name" value="MYB-LIKE PROTEIN X"/>
    <property type="match status" value="1"/>
</dbReference>
<gene>
    <name evidence="3" type="ORF">BCR32DRAFT_295783</name>
</gene>
<feature type="region of interest" description="Disordered" evidence="2">
    <location>
        <begin position="840"/>
        <end position="879"/>
    </location>
</feature>
<feature type="coiled-coil region" evidence="1">
    <location>
        <begin position="316"/>
        <end position="350"/>
    </location>
</feature>
<evidence type="ECO:0000256" key="1">
    <source>
        <dbReference type="SAM" id="Coils"/>
    </source>
</evidence>
<dbReference type="STRING" id="1754192.A0A1Y1WUG4"/>
<comment type="caution">
    <text evidence="3">The sequence shown here is derived from an EMBL/GenBank/DDBJ whole genome shotgun (WGS) entry which is preliminary data.</text>
</comment>
<feature type="compositionally biased region" description="Acidic residues" evidence="2">
    <location>
        <begin position="1082"/>
        <end position="1091"/>
    </location>
</feature>
<feature type="compositionally biased region" description="Basic and acidic residues" evidence="2">
    <location>
        <begin position="1"/>
        <end position="19"/>
    </location>
</feature>
<feature type="compositionally biased region" description="Low complexity" evidence="2">
    <location>
        <begin position="283"/>
        <end position="312"/>
    </location>
</feature>
<evidence type="ECO:0000313" key="4">
    <source>
        <dbReference type="Proteomes" id="UP000193944"/>
    </source>
</evidence>
<name>A0A1Y1WUG4_9FUNG</name>
<feature type="compositionally biased region" description="Low complexity" evidence="2">
    <location>
        <begin position="387"/>
        <end position="408"/>
    </location>
</feature>
<dbReference type="EMBL" id="MCFG01000260">
    <property type="protein sequence ID" value="ORX77190.1"/>
    <property type="molecule type" value="Genomic_DNA"/>
</dbReference>
<keyword evidence="1" id="KW-0175">Coiled coil</keyword>
<dbReference type="OrthoDB" id="2238957at2759"/>
<proteinExistence type="predicted"/>
<feature type="region of interest" description="Disordered" evidence="2">
    <location>
        <begin position="1"/>
        <end position="76"/>
    </location>
</feature>
<accession>A0A1Y1WUG4</accession>
<organism evidence="3 4">
    <name type="scientific">Anaeromyces robustus</name>
    <dbReference type="NCBI Taxonomy" id="1754192"/>
    <lineage>
        <taxon>Eukaryota</taxon>
        <taxon>Fungi</taxon>
        <taxon>Fungi incertae sedis</taxon>
        <taxon>Chytridiomycota</taxon>
        <taxon>Chytridiomycota incertae sedis</taxon>
        <taxon>Neocallimastigomycetes</taxon>
        <taxon>Neocallimastigales</taxon>
        <taxon>Neocallimastigaceae</taxon>
        <taxon>Anaeromyces</taxon>
    </lineage>
</organism>
<feature type="compositionally biased region" description="Basic and acidic residues" evidence="2">
    <location>
        <begin position="370"/>
        <end position="386"/>
    </location>
</feature>
<protein>
    <submittedName>
        <fullName evidence="3">Uncharacterized protein</fullName>
    </submittedName>
</protein>
<dbReference type="Proteomes" id="UP000193944">
    <property type="component" value="Unassembled WGS sequence"/>
</dbReference>
<evidence type="ECO:0000313" key="3">
    <source>
        <dbReference type="EMBL" id="ORX77190.1"/>
    </source>
</evidence>
<feature type="compositionally biased region" description="Basic and acidic residues" evidence="2">
    <location>
        <begin position="588"/>
        <end position="646"/>
    </location>
</feature>